<dbReference type="GO" id="GO:0034194">
    <property type="term" value="P:D-galactonate catabolic process"/>
    <property type="evidence" value="ECO:0007669"/>
    <property type="project" value="InterPro"/>
</dbReference>
<sequence>MRNNLLCCDWGTSSFRLRLVNQDNLQIVGEVFGPEGIATTFNAWAAANQTSPVPRKQYFQQQLRQQIMALAQQLGISLDTVPIVLSGMASSSLGLEELPYAELPFAVDGSQAGVHYFGSQPDFPHDLMLISGLRTQQDVMRGEETQLVGLIELMETASISEEAIFIFPGTHSKHIIVRQQQVVDFQTYMTGEVFNLMADGSILKDSIESPVTKEISESELNGFRQGVQESGKAGILHGLFTVRTNQLFQNLNKKQNYFYLSGLLIGTELRSLQQKDTPQIILSSGSNLYEFYKLAVEELGLTEHTITIPPDLIDRAAIAGQVTIFQNQLLHDIKTTE</sequence>
<keyword evidence="1" id="KW-0418">Kinase</keyword>
<dbReference type="Pfam" id="PF05035">
    <property type="entry name" value="DGOK"/>
    <property type="match status" value="1"/>
</dbReference>
<dbReference type="KEGG" id="aswu:HUW51_08750"/>
<dbReference type="InterPro" id="IPR042258">
    <property type="entry name" value="DGOK_N"/>
</dbReference>
<dbReference type="Gene3D" id="3.30.420.300">
    <property type="entry name" value="2-keto-3-deoxy-galactonokinase, substrate binding domain"/>
    <property type="match status" value="1"/>
</dbReference>
<dbReference type="InterPro" id="IPR007729">
    <property type="entry name" value="DGOK"/>
</dbReference>
<dbReference type="Proteomes" id="UP000515237">
    <property type="component" value="Chromosome"/>
</dbReference>
<gene>
    <name evidence="1" type="ORF">HUW51_08750</name>
</gene>
<protein>
    <submittedName>
        <fullName evidence="1">2-dehydro-3-deoxygalactonokinase</fullName>
    </submittedName>
</protein>
<dbReference type="GO" id="GO:0008671">
    <property type="term" value="F:2-dehydro-3-deoxygalactonokinase activity"/>
    <property type="evidence" value="ECO:0007669"/>
    <property type="project" value="InterPro"/>
</dbReference>
<dbReference type="Gene3D" id="3.30.420.310">
    <property type="entry name" value="2-keto-3-deoxy-galactonokinase, C-terminal domain"/>
    <property type="match status" value="1"/>
</dbReference>
<dbReference type="InterPro" id="IPR042257">
    <property type="entry name" value="DGOK_C"/>
</dbReference>
<name>A0A7G7G6N1_9BACT</name>
<dbReference type="RefSeq" id="WP_185273593.1">
    <property type="nucleotide sequence ID" value="NZ_CP055156.1"/>
</dbReference>
<keyword evidence="2" id="KW-1185">Reference proteome</keyword>
<reference evidence="1 2" key="1">
    <citation type="journal article" date="2018" name="Int. J. Syst. Evol. Microbiol.">
        <title>Adhaeribacter swui sp. nov., isolated from wet mud.</title>
        <authorList>
            <person name="Kim D.U."/>
            <person name="Kim K.W."/>
            <person name="Kang M.S."/>
            <person name="Kim J.Y."/>
            <person name="Jang J.H."/>
            <person name="Kim M.K."/>
        </authorList>
    </citation>
    <scope>NUCLEOTIDE SEQUENCE [LARGE SCALE GENOMIC DNA]</scope>
    <source>
        <strain evidence="1 2">KCTC 52873</strain>
    </source>
</reference>
<dbReference type="CDD" id="cd24012">
    <property type="entry name" value="ASKHA_NBD_KDGal-kinase"/>
    <property type="match status" value="1"/>
</dbReference>
<organism evidence="1 2">
    <name type="scientific">Adhaeribacter swui</name>
    <dbReference type="NCBI Taxonomy" id="2086471"/>
    <lineage>
        <taxon>Bacteria</taxon>
        <taxon>Pseudomonadati</taxon>
        <taxon>Bacteroidota</taxon>
        <taxon>Cytophagia</taxon>
        <taxon>Cytophagales</taxon>
        <taxon>Hymenobacteraceae</taxon>
        <taxon>Adhaeribacter</taxon>
    </lineage>
</organism>
<accession>A0A7G7G6N1</accession>
<proteinExistence type="predicted"/>
<evidence type="ECO:0000313" key="1">
    <source>
        <dbReference type="EMBL" id="QNF32815.1"/>
    </source>
</evidence>
<dbReference type="EMBL" id="CP055156">
    <property type="protein sequence ID" value="QNF32815.1"/>
    <property type="molecule type" value="Genomic_DNA"/>
</dbReference>
<evidence type="ECO:0000313" key="2">
    <source>
        <dbReference type="Proteomes" id="UP000515237"/>
    </source>
</evidence>
<dbReference type="AlphaFoldDB" id="A0A7G7G6N1"/>
<keyword evidence="1" id="KW-0808">Transferase</keyword>